<evidence type="ECO:0000256" key="1">
    <source>
        <dbReference type="ARBA" id="ARBA00009477"/>
    </source>
</evidence>
<dbReference type="GO" id="GO:0022857">
    <property type="term" value="F:transmembrane transporter activity"/>
    <property type="evidence" value="ECO:0007669"/>
    <property type="project" value="InterPro"/>
</dbReference>
<dbReference type="STRING" id="137658.SAMN05216186_102331"/>
<dbReference type="InterPro" id="IPR042230">
    <property type="entry name" value="CusF_sf"/>
</dbReference>
<reference evidence="11 12" key="1">
    <citation type="submission" date="2016-10" db="EMBL/GenBank/DDBJ databases">
        <authorList>
            <person name="de Groot N.N."/>
        </authorList>
    </citation>
    <scope>NUCLEOTIDE SEQUENCE [LARGE SCALE GENOMIC DNA]</scope>
    <source>
        <strain evidence="11 12">JCM 21544</strain>
    </source>
</reference>
<keyword evidence="2" id="KW-0813">Transport</keyword>
<keyword evidence="4" id="KW-0406">Ion transport</keyword>
<dbReference type="GO" id="GO:0046914">
    <property type="term" value="F:transition metal ion binding"/>
    <property type="evidence" value="ECO:0007669"/>
    <property type="project" value="TreeGrafter"/>
</dbReference>
<accession>A0A1G8VTT2</accession>
<evidence type="ECO:0000256" key="5">
    <source>
        <dbReference type="SAM" id="SignalP"/>
    </source>
</evidence>
<dbReference type="Gene3D" id="2.40.50.320">
    <property type="entry name" value="Copper binding periplasmic protein CusF"/>
    <property type="match status" value="1"/>
</dbReference>
<evidence type="ECO:0000256" key="4">
    <source>
        <dbReference type="ARBA" id="ARBA00023065"/>
    </source>
</evidence>
<evidence type="ECO:0000256" key="2">
    <source>
        <dbReference type="ARBA" id="ARBA00022448"/>
    </source>
</evidence>
<comment type="similarity">
    <text evidence="1">Belongs to the membrane fusion protein (MFP) (TC 8.A.1) family.</text>
</comment>
<dbReference type="AlphaFoldDB" id="A0A1G8VTT2"/>
<evidence type="ECO:0000256" key="3">
    <source>
        <dbReference type="ARBA" id="ARBA00022729"/>
    </source>
</evidence>
<proteinExistence type="inferred from homology"/>
<dbReference type="GO" id="GO:0060003">
    <property type="term" value="P:copper ion export"/>
    <property type="evidence" value="ECO:0007669"/>
    <property type="project" value="TreeGrafter"/>
</dbReference>
<evidence type="ECO:0000259" key="9">
    <source>
        <dbReference type="Pfam" id="PF25954"/>
    </source>
</evidence>
<dbReference type="Pfam" id="PF25975">
    <property type="entry name" value="CzcB_C"/>
    <property type="match status" value="1"/>
</dbReference>
<dbReference type="SUPFAM" id="SSF111369">
    <property type="entry name" value="HlyD-like secretion proteins"/>
    <property type="match status" value="1"/>
</dbReference>
<dbReference type="GO" id="GO:0030288">
    <property type="term" value="C:outer membrane-bounded periplasmic space"/>
    <property type="evidence" value="ECO:0007669"/>
    <property type="project" value="TreeGrafter"/>
</dbReference>
<keyword evidence="12" id="KW-1185">Reference proteome</keyword>
<gene>
    <name evidence="11" type="ORF">SAMN05216186_102331</name>
</gene>
<sequence length="484" mass="51860">MKGSPFTPALLALAVLASAAGGYWFGQRQVHPQSAQAAATPATERPVLYWYDPMYPDQRFDQPGKSPFMDMDLIPKYADQGDAGSGLSIPAQTVQNLGMRTAPVLRGALPANLDAVGSLAYNQREIANLQARAAGFVERVYGRAPGDVLPAGAPLVDLLIPEWSAAQLEFIAVLADGDPRLIDAGRERLRLLGMPAALIEQVARERRARPVQTLRAPIAGELLELPVRAGMTVSAGQDLARINGLSTVWLDLAIPEAQAALARPGAKVRVQLSAYPGEEIQGKVIALLPSTDPQTRTLTLRSELPNPDGRLKPGMFARARLSDAPSQSALLIPNEALIRTGKRSLVMLADGDGRFQPQEIRTGRETASQVEVLAGLEEGQQVVVSGQFLLDSEASLRSVLTRAVPAEEPLHRSEGIIRTLEDGYVTLEHGPFPSLDMPGMTMEFPLASAQVAAGLKEGDKVRIAARQTDDGLVIEQLEKQGDAP</sequence>
<organism evidence="11 12">
    <name type="scientific">Pseudomonas indica</name>
    <dbReference type="NCBI Taxonomy" id="137658"/>
    <lineage>
        <taxon>Bacteria</taxon>
        <taxon>Pseudomonadati</taxon>
        <taxon>Pseudomonadota</taxon>
        <taxon>Gammaproteobacteria</taxon>
        <taxon>Pseudomonadales</taxon>
        <taxon>Pseudomonadaceae</taxon>
        <taxon>Pseudomonas</taxon>
    </lineage>
</organism>
<feature type="domain" description="CzcB-like C-terminal circularly permuted SH3-like" evidence="10">
    <location>
        <begin position="332"/>
        <end position="390"/>
    </location>
</feature>
<dbReference type="Pfam" id="PF25954">
    <property type="entry name" value="Beta-barrel_RND_2"/>
    <property type="match status" value="1"/>
</dbReference>
<dbReference type="Gene3D" id="2.40.30.170">
    <property type="match status" value="1"/>
</dbReference>
<dbReference type="Pfam" id="PF11604">
    <property type="entry name" value="CusF_Ec"/>
    <property type="match status" value="1"/>
</dbReference>
<dbReference type="GO" id="GO:0015679">
    <property type="term" value="P:plasma membrane copper ion transport"/>
    <property type="evidence" value="ECO:0007669"/>
    <property type="project" value="TreeGrafter"/>
</dbReference>
<evidence type="ECO:0000259" key="7">
    <source>
        <dbReference type="Pfam" id="PF25869"/>
    </source>
</evidence>
<feature type="domain" description="Heavy metal binding" evidence="6">
    <location>
        <begin position="49"/>
        <end position="76"/>
    </location>
</feature>
<dbReference type="PANTHER" id="PTHR30097:SF4">
    <property type="entry name" value="SLR6042 PROTEIN"/>
    <property type="match status" value="1"/>
</dbReference>
<dbReference type="FunFam" id="2.40.420.20:FF:000003">
    <property type="entry name" value="Cation efflux system protein cusB"/>
    <property type="match status" value="1"/>
</dbReference>
<evidence type="ECO:0000259" key="10">
    <source>
        <dbReference type="Pfam" id="PF25975"/>
    </source>
</evidence>
<name>A0A1G8VTT2_9PSED</name>
<evidence type="ECO:0000259" key="6">
    <source>
        <dbReference type="Pfam" id="PF19335"/>
    </source>
</evidence>
<dbReference type="InterPro" id="IPR051909">
    <property type="entry name" value="MFP_Cation_Efflux"/>
</dbReference>
<dbReference type="Gene3D" id="6.10.140.730">
    <property type="match status" value="1"/>
</dbReference>
<dbReference type="InterPro" id="IPR058792">
    <property type="entry name" value="Beta-barrel_RND_2"/>
</dbReference>
<dbReference type="Gene3D" id="2.40.420.20">
    <property type="match status" value="1"/>
</dbReference>
<keyword evidence="3 5" id="KW-0732">Signal</keyword>
<feature type="chain" id="PRO_5011638196" evidence="5">
    <location>
        <begin position="20"/>
        <end position="484"/>
    </location>
</feature>
<evidence type="ECO:0000313" key="12">
    <source>
        <dbReference type="Proteomes" id="UP000198706"/>
    </source>
</evidence>
<evidence type="ECO:0000313" key="11">
    <source>
        <dbReference type="EMBL" id="SDJ68620.1"/>
    </source>
</evidence>
<dbReference type="Proteomes" id="UP000198706">
    <property type="component" value="Unassembled WGS sequence"/>
</dbReference>
<dbReference type="InterPro" id="IPR058649">
    <property type="entry name" value="CzcB_C"/>
</dbReference>
<feature type="domain" description="CusB-like barrel-sandwich hybrid" evidence="8">
    <location>
        <begin position="127"/>
        <end position="243"/>
    </location>
</feature>
<dbReference type="EMBL" id="FNFD01000002">
    <property type="protein sequence ID" value="SDJ68620.1"/>
    <property type="molecule type" value="Genomic_DNA"/>
</dbReference>
<dbReference type="InterPro" id="IPR021647">
    <property type="entry name" value="CusF_Ec"/>
</dbReference>
<feature type="domain" description="CusB-like beta-barrel" evidence="9">
    <location>
        <begin position="247"/>
        <end position="323"/>
    </location>
</feature>
<dbReference type="InterPro" id="IPR058791">
    <property type="entry name" value="3HB_CusB"/>
</dbReference>
<dbReference type="InterPro" id="IPR058790">
    <property type="entry name" value="BSH_CusB"/>
</dbReference>
<feature type="domain" description="CusB-like three alpha-helical bundle" evidence="7">
    <location>
        <begin position="162"/>
        <end position="209"/>
    </location>
</feature>
<dbReference type="GO" id="GO:0016020">
    <property type="term" value="C:membrane"/>
    <property type="evidence" value="ECO:0007669"/>
    <property type="project" value="InterPro"/>
</dbReference>
<dbReference type="NCBIfam" id="TIGR01730">
    <property type="entry name" value="RND_mfp"/>
    <property type="match status" value="1"/>
</dbReference>
<dbReference type="FunFam" id="2.40.30.170:FF:000010">
    <property type="entry name" value="Efflux RND transporter periplasmic adaptor subunit"/>
    <property type="match status" value="1"/>
</dbReference>
<dbReference type="InterPro" id="IPR006143">
    <property type="entry name" value="RND_pump_MFP"/>
</dbReference>
<dbReference type="RefSeq" id="WP_084334796.1">
    <property type="nucleotide sequence ID" value="NZ_FNFD01000002.1"/>
</dbReference>
<dbReference type="InterPro" id="IPR045800">
    <property type="entry name" value="HMBD"/>
</dbReference>
<dbReference type="Pfam" id="PF19335">
    <property type="entry name" value="HMBD"/>
    <property type="match status" value="1"/>
</dbReference>
<dbReference type="PANTHER" id="PTHR30097">
    <property type="entry name" value="CATION EFFLUX SYSTEM PROTEIN CUSB"/>
    <property type="match status" value="1"/>
</dbReference>
<evidence type="ECO:0000259" key="8">
    <source>
        <dbReference type="Pfam" id="PF25919"/>
    </source>
</evidence>
<dbReference type="Pfam" id="PF25919">
    <property type="entry name" value="BSH_CusB"/>
    <property type="match status" value="1"/>
</dbReference>
<dbReference type="Pfam" id="PF25869">
    <property type="entry name" value="3HB_CusB"/>
    <property type="match status" value="1"/>
</dbReference>
<protein>
    <submittedName>
        <fullName evidence="11">Membrane fusion protein, Cu(I)/Ag(I) efflux system</fullName>
    </submittedName>
</protein>
<feature type="signal peptide" evidence="5">
    <location>
        <begin position="1"/>
        <end position="19"/>
    </location>
</feature>